<evidence type="ECO:0000313" key="1">
    <source>
        <dbReference type="EMBL" id="KAF9687563.1"/>
    </source>
</evidence>
<proteinExistence type="predicted"/>
<organism evidence="1 2">
    <name type="scientific">Salix dunnii</name>
    <dbReference type="NCBI Taxonomy" id="1413687"/>
    <lineage>
        <taxon>Eukaryota</taxon>
        <taxon>Viridiplantae</taxon>
        <taxon>Streptophyta</taxon>
        <taxon>Embryophyta</taxon>
        <taxon>Tracheophyta</taxon>
        <taxon>Spermatophyta</taxon>
        <taxon>Magnoliopsida</taxon>
        <taxon>eudicotyledons</taxon>
        <taxon>Gunneridae</taxon>
        <taxon>Pentapetalae</taxon>
        <taxon>rosids</taxon>
        <taxon>fabids</taxon>
        <taxon>Malpighiales</taxon>
        <taxon>Salicaceae</taxon>
        <taxon>Saliceae</taxon>
        <taxon>Salix</taxon>
    </lineage>
</organism>
<dbReference type="EMBL" id="JADGMS010000002">
    <property type="protein sequence ID" value="KAF9687563.1"/>
    <property type="molecule type" value="Genomic_DNA"/>
</dbReference>
<comment type="caution">
    <text evidence="1">The sequence shown here is derived from an EMBL/GenBank/DDBJ whole genome shotgun (WGS) entry which is preliminary data.</text>
</comment>
<dbReference type="Proteomes" id="UP000657918">
    <property type="component" value="Unassembled WGS sequence"/>
</dbReference>
<keyword evidence="2" id="KW-1185">Reference proteome</keyword>
<reference evidence="1 2" key="1">
    <citation type="submission" date="2020-10" db="EMBL/GenBank/DDBJ databases">
        <title>Plant Genome Project.</title>
        <authorList>
            <person name="Zhang R.-G."/>
        </authorList>
    </citation>
    <scope>NUCLEOTIDE SEQUENCE [LARGE SCALE GENOMIC DNA]</scope>
    <source>
        <strain evidence="1">FAFU-HL-1</strain>
        <tissue evidence="1">Leaf</tissue>
    </source>
</reference>
<dbReference type="AlphaFoldDB" id="A0A835N789"/>
<protein>
    <submittedName>
        <fullName evidence="1">Uncharacterized protein</fullName>
    </submittedName>
</protein>
<evidence type="ECO:0000313" key="2">
    <source>
        <dbReference type="Proteomes" id="UP000657918"/>
    </source>
</evidence>
<gene>
    <name evidence="1" type="ORF">SADUNF_Sadunf02G0106400</name>
</gene>
<accession>A0A835N789</accession>
<name>A0A835N789_9ROSI</name>
<sequence length="127" mass="15296">MIEILKFKMKCLSGALFNSNLLYFWLTPTSFFKPPIYCDSGQATIWPQLPRRFLNWKRQELTRSFSLSIDDFHEKNVIRRRYRRAFLKLLYDSPISKFRRFELSRSLDSFRLNLQYLPSFDVILAVA</sequence>